<evidence type="ECO:0000313" key="2">
    <source>
        <dbReference type="Proteomes" id="UP000724874"/>
    </source>
</evidence>
<organism evidence="1 2">
    <name type="scientific">Gymnopilus junonius</name>
    <name type="common">Spectacular rustgill mushroom</name>
    <name type="synonym">Gymnopilus spectabilis subsp. junonius</name>
    <dbReference type="NCBI Taxonomy" id="109634"/>
    <lineage>
        <taxon>Eukaryota</taxon>
        <taxon>Fungi</taxon>
        <taxon>Dikarya</taxon>
        <taxon>Basidiomycota</taxon>
        <taxon>Agaricomycotina</taxon>
        <taxon>Agaricomycetes</taxon>
        <taxon>Agaricomycetidae</taxon>
        <taxon>Agaricales</taxon>
        <taxon>Agaricineae</taxon>
        <taxon>Hymenogastraceae</taxon>
        <taxon>Gymnopilus</taxon>
    </lineage>
</organism>
<sequence length="84" mass="9431">MHNGDLLKCWGPMPSLTESPRNTSLTPIKAAEVLAQAPKLDDRDYGALLQYLQHTGHLFQHWNDLPHPVNSNVLPTHARCPLQI</sequence>
<dbReference type="EMBL" id="JADNYJ010000047">
    <property type="protein sequence ID" value="KAF8900503.1"/>
    <property type="molecule type" value="Genomic_DNA"/>
</dbReference>
<accession>A0A9P5NPQ2</accession>
<comment type="caution">
    <text evidence="1">The sequence shown here is derived from an EMBL/GenBank/DDBJ whole genome shotgun (WGS) entry which is preliminary data.</text>
</comment>
<reference evidence="1" key="1">
    <citation type="submission" date="2020-11" db="EMBL/GenBank/DDBJ databases">
        <authorList>
            <consortium name="DOE Joint Genome Institute"/>
            <person name="Ahrendt S."/>
            <person name="Riley R."/>
            <person name="Andreopoulos W."/>
            <person name="LaButti K."/>
            <person name="Pangilinan J."/>
            <person name="Ruiz-duenas F.J."/>
            <person name="Barrasa J.M."/>
            <person name="Sanchez-Garcia M."/>
            <person name="Camarero S."/>
            <person name="Miyauchi S."/>
            <person name="Serrano A."/>
            <person name="Linde D."/>
            <person name="Babiker R."/>
            <person name="Drula E."/>
            <person name="Ayuso-Fernandez I."/>
            <person name="Pacheco R."/>
            <person name="Padilla G."/>
            <person name="Ferreira P."/>
            <person name="Barriuso J."/>
            <person name="Kellner H."/>
            <person name="Castanera R."/>
            <person name="Alfaro M."/>
            <person name="Ramirez L."/>
            <person name="Pisabarro A.G."/>
            <person name="Kuo A."/>
            <person name="Tritt A."/>
            <person name="Lipzen A."/>
            <person name="He G."/>
            <person name="Yan M."/>
            <person name="Ng V."/>
            <person name="Cullen D."/>
            <person name="Martin F."/>
            <person name="Rosso M.-N."/>
            <person name="Henrissat B."/>
            <person name="Hibbett D."/>
            <person name="Martinez A.T."/>
            <person name="Grigoriev I.V."/>
        </authorList>
    </citation>
    <scope>NUCLEOTIDE SEQUENCE</scope>
    <source>
        <strain evidence="1">AH 44721</strain>
    </source>
</reference>
<dbReference type="OrthoDB" id="3039550at2759"/>
<keyword evidence="2" id="KW-1185">Reference proteome</keyword>
<proteinExistence type="predicted"/>
<feature type="non-terminal residue" evidence="1">
    <location>
        <position position="1"/>
    </location>
</feature>
<dbReference type="Proteomes" id="UP000724874">
    <property type="component" value="Unassembled WGS sequence"/>
</dbReference>
<protein>
    <submittedName>
        <fullName evidence="1">Uncharacterized protein</fullName>
    </submittedName>
</protein>
<evidence type="ECO:0000313" key="1">
    <source>
        <dbReference type="EMBL" id="KAF8900503.1"/>
    </source>
</evidence>
<name>A0A9P5NPQ2_GYMJU</name>
<gene>
    <name evidence="1" type="ORF">CPB84DRAFT_1657228</name>
</gene>
<dbReference type="AlphaFoldDB" id="A0A9P5NPQ2"/>